<reference evidence="4" key="1">
    <citation type="submission" date="2016-03" db="UniProtKB">
        <authorList>
            <consortium name="WormBaseParasite"/>
        </authorList>
    </citation>
    <scope>IDENTIFICATION</scope>
</reference>
<evidence type="ECO:0000313" key="3">
    <source>
        <dbReference type="Proteomes" id="UP000271162"/>
    </source>
</evidence>
<keyword evidence="1" id="KW-0472">Membrane</keyword>
<gene>
    <name evidence="2" type="ORF">NBR_LOCUS6999</name>
</gene>
<evidence type="ECO:0000256" key="1">
    <source>
        <dbReference type="SAM" id="Phobius"/>
    </source>
</evidence>
<dbReference type="EMBL" id="UYSL01019849">
    <property type="protein sequence ID" value="VDL70588.1"/>
    <property type="molecule type" value="Genomic_DNA"/>
</dbReference>
<keyword evidence="1" id="KW-1133">Transmembrane helix</keyword>
<organism evidence="4">
    <name type="scientific">Nippostrongylus brasiliensis</name>
    <name type="common">Rat hookworm</name>
    <dbReference type="NCBI Taxonomy" id="27835"/>
    <lineage>
        <taxon>Eukaryota</taxon>
        <taxon>Metazoa</taxon>
        <taxon>Ecdysozoa</taxon>
        <taxon>Nematoda</taxon>
        <taxon>Chromadorea</taxon>
        <taxon>Rhabditida</taxon>
        <taxon>Rhabditina</taxon>
        <taxon>Rhabditomorpha</taxon>
        <taxon>Strongyloidea</taxon>
        <taxon>Heligmosomidae</taxon>
        <taxon>Nippostrongylus</taxon>
    </lineage>
</organism>
<proteinExistence type="predicted"/>
<protein>
    <submittedName>
        <fullName evidence="4">Vezatin domain-containing protein</fullName>
    </submittedName>
</protein>
<feature type="transmembrane region" description="Helical" evidence="1">
    <location>
        <begin position="81"/>
        <end position="106"/>
    </location>
</feature>
<reference evidence="2 3" key="2">
    <citation type="submission" date="2018-11" db="EMBL/GenBank/DDBJ databases">
        <authorList>
            <consortium name="Pathogen Informatics"/>
        </authorList>
    </citation>
    <scope>NUCLEOTIDE SEQUENCE [LARGE SCALE GENOMIC DNA]</scope>
</reference>
<dbReference type="OMA" id="AFYTEEM"/>
<dbReference type="Proteomes" id="UP000271162">
    <property type="component" value="Unassembled WGS sequence"/>
</dbReference>
<dbReference type="WBParaSite" id="NBR_0000699801-mRNA-1">
    <property type="protein sequence ID" value="NBR_0000699801-mRNA-1"/>
    <property type="gene ID" value="NBR_0000699801"/>
</dbReference>
<evidence type="ECO:0000313" key="4">
    <source>
        <dbReference type="WBParaSite" id="NBR_0000699801-mRNA-1"/>
    </source>
</evidence>
<keyword evidence="1" id="KW-0812">Transmembrane</keyword>
<feature type="transmembrane region" description="Helical" evidence="1">
    <location>
        <begin position="57"/>
        <end position="75"/>
    </location>
</feature>
<sequence>MTVKQFQLRVRVQLRVPSLGESTSRHVLQECQELNLLEEVDEEDITARIAVDAEHPTLSYGVAFTSSFCALVLAVGAASSVRISICLSFAVLLLGVGLYALVNWRLKMLIHAMKRLDAEAKKANQAVLQREALSLGNNIYLFSSLANELVSESFMEDEKPRLIKSFYTEEMDELVHSSADLHSSHITQRGIGIPEESLDGDILVEVPRIPPYLFQTLLDLFVLHRSEVLRLLVLYLFRAHFRATFRMVFHLVFVFASDVNSHAARLTALQSTLSYKKSDPRSVRSNWSVFSGGSGLEQVALSLEDITIGIMNDHLSVDEVKRALQRVLSMSVFCESKGKESSAGEVPLSQSTIAEPLTDESRTCRTTLSVGVPLRDEVFEAIALHDDFDDFNISSTADDVLQKNRQLMEELRMALADRATDFAARERRALASFYGVTDEELKKIESAQETSCIQAPNSQMEYEGVSCDSYRADQHDDVDHEESAPRTERLLPSDLLAALRHRTVAEETIGDDD</sequence>
<keyword evidence="3" id="KW-1185">Reference proteome</keyword>
<accession>A0A0N4XVY5</accession>
<name>A0A0N4XVY5_NIPBR</name>
<evidence type="ECO:0000313" key="2">
    <source>
        <dbReference type="EMBL" id="VDL70588.1"/>
    </source>
</evidence>
<dbReference type="STRING" id="27835.A0A0N4XVY5"/>
<dbReference type="AlphaFoldDB" id="A0A0N4XVY5"/>